<reference evidence="1 2" key="1">
    <citation type="journal article" date="2017" name="Genome Announc.">
        <title>Genome sequence of the saprophytic ascomycete Epicoccum nigrum ICMP 19927 strain isolated from New Zealand.</title>
        <authorList>
            <person name="Fokin M."/>
            <person name="Fleetwood D."/>
            <person name="Weir B.S."/>
            <person name="Villas-Boas S.G."/>
        </authorList>
    </citation>
    <scope>NUCLEOTIDE SEQUENCE [LARGE SCALE GENOMIC DNA]</scope>
    <source>
        <strain evidence="1 2">ICMP 19927</strain>
    </source>
</reference>
<proteinExistence type="predicted"/>
<protein>
    <submittedName>
        <fullName evidence="1">Uncharacterized protein</fullName>
    </submittedName>
</protein>
<keyword evidence="2" id="KW-1185">Reference proteome</keyword>
<dbReference type="InParanoid" id="A0A1Y2LK18"/>
<dbReference type="EMBL" id="KZ107859">
    <property type="protein sequence ID" value="OSS44165.1"/>
    <property type="molecule type" value="Genomic_DNA"/>
</dbReference>
<organism evidence="1 2">
    <name type="scientific">Epicoccum nigrum</name>
    <name type="common">Soil fungus</name>
    <name type="synonym">Epicoccum purpurascens</name>
    <dbReference type="NCBI Taxonomy" id="105696"/>
    <lineage>
        <taxon>Eukaryota</taxon>
        <taxon>Fungi</taxon>
        <taxon>Dikarya</taxon>
        <taxon>Ascomycota</taxon>
        <taxon>Pezizomycotina</taxon>
        <taxon>Dothideomycetes</taxon>
        <taxon>Pleosporomycetidae</taxon>
        <taxon>Pleosporales</taxon>
        <taxon>Pleosporineae</taxon>
        <taxon>Didymellaceae</taxon>
        <taxon>Epicoccum</taxon>
    </lineage>
</organism>
<dbReference type="AlphaFoldDB" id="A0A1Y2LK18"/>
<dbReference type="Proteomes" id="UP000193240">
    <property type="component" value="Unassembled WGS sequence"/>
</dbReference>
<sequence>MRSYQRLSPIIPPNNSVSRPALVVKLSVSSEKLKGVLGIPLAIAEVPSTPMMAPSSSTLTTVSPRTVHDSVMRHFSSKFRRNEELERGNAVLKAQLAEAQEQPAVLAQSQEQSKQEIARLHKQCRKLFNICDEQQHDLAQVNKLISKAEMMVQETVYMMTDTARQAQEIAQIMVETAQKTQDMASISNYDDSV</sequence>
<name>A0A1Y2LK18_EPING</name>
<gene>
    <name evidence="1" type="ORF">B5807_11248</name>
</gene>
<evidence type="ECO:0000313" key="2">
    <source>
        <dbReference type="Proteomes" id="UP000193240"/>
    </source>
</evidence>
<evidence type="ECO:0000313" key="1">
    <source>
        <dbReference type="EMBL" id="OSS44165.1"/>
    </source>
</evidence>
<accession>A0A1Y2LK18</accession>